<proteinExistence type="predicted"/>
<accession>A0AAW2TYN9</accession>
<name>A0AAW2TYN9_SESRA</name>
<dbReference type="AlphaFoldDB" id="A0AAW2TYN9"/>
<reference evidence="1" key="2">
    <citation type="journal article" date="2024" name="Plant">
        <title>Genomic evolution and insights into agronomic trait innovations of Sesamum species.</title>
        <authorList>
            <person name="Miao H."/>
            <person name="Wang L."/>
            <person name="Qu L."/>
            <person name="Liu H."/>
            <person name="Sun Y."/>
            <person name="Le M."/>
            <person name="Wang Q."/>
            <person name="Wei S."/>
            <person name="Zheng Y."/>
            <person name="Lin W."/>
            <person name="Duan Y."/>
            <person name="Cao H."/>
            <person name="Xiong S."/>
            <person name="Wang X."/>
            <person name="Wei L."/>
            <person name="Li C."/>
            <person name="Ma Q."/>
            <person name="Ju M."/>
            <person name="Zhao R."/>
            <person name="Li G."/>
            <person name="Mu C."/>
            <person name="Tian Q."/>
            <person name="Mei H."/>
            <person name="Zhang T."/>
            <person name="Gao T."/>
            <person name="Zhang H."/>
        </authorList>
    </citation>
    <scope>NUCLEOTIDE SEQUENCE</scope>
    <source>
        <strain evidence="1">G02</strain>
    </source>
</reference>
<evidence type="ECO:0008006" key="2">
    <source>
        <dbReference type="Google" id="ProtNLM"/>
    </source>
</evidence>
<reference evidence="1" key="1">
    <citation type="submission" date="2020-06" db="EMBL/GenBank/DDBJ databases">
        <authorList>
            <person name="Li T."/>
            <person name="Hu X."/>
            <person name="Zhang T."/>
            <person name="Song X."/>
            <person name="Zhang H."/>
            <person name="Dai N."/>
            <person name="Sheng W."/>
            <person name="Hou X."/>
            <person name="Wei L."/>
        </authorList>
    </citation>
    <scope>NUCLEOTIDE SEQUENCE</scope>
    <source>
        <strain evidence="1">G02</strain>
        <tissue evidence="1">Leaf</tissue>
    </source>
</reference>
<protein>
    <recommendedName>
        <fullName evidence="2">Secreted protein</fullName>
    </recommendedName>
</protein>
<comment type="caution">
    <text evidence="1">The sequence shown here is derived from an EMBL/GenBank/DDBJ whole genome shotgun (WGS) entry which is preliminary data.</text>
</comment>
<gene>
    <name evidence="1" type="ORF">Sradi_1908100</name>
</gene>
<organism evidence="1">
    <name type="scientific">Sesamum radiatum</name>
    <name type="common">Black benniseed</name>
    <dbReference type="NCBI Taxonomy" id="300843"/>
    <lineage>
        <taxon>Eukaryota</taxon>
        <taxon>Viridiplantae</taxon>
        <taxon>Streptophyta</taxon>
        <taxon>Embryophyta</taxon>
        <taxon>Tracheophyta</taxon>
        <taxon>Spermatophyta</taxon>
        <taxon>Magnoliopsida</taxon>
        <taxon>eudicotyledons</taxon>
        <taxon>Gunneridae</taxon>
        <taxon>Pentapetalae</taxon>
        <taxon>asterids</taxon>
        <taxon>lamiids</taxon>
        <taxon>Lamiales</taxon>
        <taxon>Pedaliaceae</taxon>
        <taxon>Sesamum</taxon>
    </lineage>
</organism>
<sequence length="77" mass="8242">MPRRTILLLPWPICSITSRVPIANLIRTETCRSSISIGVATDCRVGEYESNSIPAAAPPKTKSIESVPTTVMAMLAG</sequence>
<dbReference type="EMBL" id="JACGWJ010000007">
    <property type="protein sequence ID" value="KAL0409737.1"/>
    <property type="molecule type" value="Genomic_DNA"/>
</dbReference>
<evidence type="ECO:0000313" key="1">
    <source>
        <dbReference type="EMBL" id="KAL0409737.1"/>
    </source>
</evidence>